<gene>
    <name evidence="2" type="ORF">E4U09_007698</name>
</gene>
<evidence type="ECO:0000313" key="3">
    <source>
        <dbReference type="Proteomes" id="UP000707071"/>
    </source>
</evidence>
<keyword evidence="3" id="KW-1185">Reference proteome</keyword>
<reference evidence="2 3" key="1">
    <citation type="journal article" date="2020" name="bioRxiv">
        <title>Whole genome comparisons of ergot fungi reveals the divergence and evolution of species within the genus Claviceps are the result of varying mechanisms driving genome evolution and host range expansion.</title>
        <authorList>
            <person name="Wyka S.A."/>
            <person name="Mondo S.J."/>
            <person name="Liu M."/>
            <person name="Dettman J."/>
            <person name="Nalam V."/>
            <person name="Broders K.D."/>
        </authorList>
    </citation>
    <scope>NUCLEOTIDE SEQUENCE [LARGE SCALE GENOMIC DNA]</scope>
    <source>
        <strain evidence="2 3">Clav52</strain>
    </source>
</reference>
<comment type="caution">
    <text evidence="2">The sequence shown here is derived from an EMBL/GenBank/DDBJ whole genome shotgun (WGS) entry which is preliminary data.</text>
</comment>
<accession>A0A9P7U2Q5</accession>
<proteinExistence type="predicted"/>
<feature type="non-terminal residue" evidence="2">
    <location>
        <position position="1"/>
    </location>
</feature>
<feature type="compositionally biased region" description="Basic and acidic residues" evidence="1">
    <location>
        <begin position="62"/>
        <end position="96"/>
    </location>
</feature>
<dbReference type="Proteomes" id="UP000707071">
    <property type="component" value="Unassembled WGS sequence"/>
</dbReference>
<evidence type="ECO:0000256" key="1">
    <source>
        <dbReference type="SAM" id="MobiDB-lite"/>
    </source>
</evidence>
<organism evidence="2 3">
    <name type="scientific">Claviceps aff. purpurea</name>
    <dbReference type="NCBI Taxonomy" id="1967640"/>
    <lineage>
        <taxon>Eukaryota</taxon>
        <taxon>Fungi</taxon>
        <taxon>Dikarya</taxon>
        <taxon>Ascomycota</taxon>
        <taxon>Pezizomycotina</taxon>
        <taxon>Sordariomycetes</taxon>
        <taxon>Hypocreomycetidae</taxon>
        <taxon>Hypocreales</taxon>
        <taxon>Clavicipitaceae</taxon>
        <taxon>Claviceps</taxon>
    </lineage>
</organism>
<name>A0A9P7U2Q5_9HYPO</name>
<protein>
    <submittedName>
        <fullName evidence="2">Uncharacterized protein</fullName>
    </submittedName>
</protein>
<feature type="region of interest" description="Disordered" evidence="1">
    <location>
        <begin position="1"/>
        <end position="102"/>
    </location>
</feature>
<sequence length="102" mass="10899">KTAPDEASEPDTVKTASDKASEPRTAPPTQEPAATLALPSSPQGKIAFNINTKADAGANAESFDRTDLSSKESHTKQKQLALERKANKPLADEVKRTKSRVI</sequence>
<evidence type="ECO:0000313" key="2">
    <source>
        <dbReference type="EMBL" id="KAG6284713.1"/>
    </source>
</evidence>
<dbReference type="AlphaFoldDB" id="A0A9P7U2Q5"/>
<dbReference type="EMBL" id="SRRH01000818">
    <property type="protein sequence ID" value="KAG6284713.1"/>
    <property type="molecule type" value="Genomic_DNA"/>
</dbReference>